<name>A0A1I0MIV0_9EURY</name>
<proteinExistence type="predicted"/>
<dbReference type="NCBIfam" id="TIGR02243">
    <property type="entry name" value="putative baseplate assembly protein"/>
    <property type="match status" value="1"/>
</dbReference>
<dbReference type="Proteomes" id="UP000183275">
    <property type="component" value="Unassembled WGS sequence"/>
</dbReference>
<dbReference type="STRING" id="1202768.SAMN05216285_0967"/>
<evidence type="ECO:0000313" key="1">
    <source>
        <dbReference type="EMBL" id="SEV87700.1"/>
    </source>
</evidence>
<gene>
    <name evidence="1" type="ORF">SAMN05216285_0967</name>
</gene>
<dbReference type="AlphaFoldDB" id="A0A1I0MIV0"/>
<accession>A0A1I0MIV0</accession>
<dbReference type="OrthoDB" id="148267at2157"/>
<evidence type="ECO:0000313" key="2">
    <source>
        <dbReference type="Proteomes" id="UP000183275"/>
    </source>
</evidence>
<keyword evidence="2" id="KW-1185">Reference proteome</keyword>
<sequence length="650" mass="71046">MGIDVPDLDDREYEELLEQAKKRIPAYSDEWTDFNPHDPGITILEVLAWLTETHTYQLDQITDEHREKYLRLIGYDRRPPTPATAAVELSPPAAATGERLPAGTRLAVTDGTGDVYRFETDRTVVLTAATIERVVTVDETGSTEHGEANRTDGMFYRPFGDDVARGDAVYLGFDYDPFESADRLTLSIDYHDANLPEPAPVSGDRSVTITPSVELAWEYRDPGDGRWRSLSVAEDETNALYEGGSIELAGATTPSPPPARNCEFPIDGADDYVWVRCRVETPGHEIPPQVDAIRTNVVTASHAASVADERLSPEGNANGTDASARLDGQTYAFANRPILSATIRVDGHRFVEVSDFDASGPDDPHYVLDRERGRVTFGDGDAGRVPAPDATITADYVYGGGEEGNVSSTAVWQFTDSSTQLPADVSPADIDVTPLRAASGGTDYETIEATLRRARRDLRRPSRAVTESDYRHLASRTPGLRISRTNVSIDGDRTTVVVVPYAPPDVPNPDPSEGFLESVRRHLRERTLLTDRVHVTGPRYVRLELTVAGRTRPRYTSGGYEADVTEAVTSYLHPLYGYDGDGWPFGRALDGSELAAVVGELDAIDRVTDVTVTAHGGTTIDERTVLIDETSLFAVEDVTVDLTMTDDGGR</sequence>
<dbReference type="eggNOG" id="arCOG10307">
    <property type="taxonomic scope" value="Archaea"/>
</dbReference>
<reference evidence="2" key="1">
    <citation type="submission" date="2016-10" db="EMBL/GenBank/DDBJ databases">
        <authorList>
            <person name="Varghese N."/>
        </authorList>
    </citation>
    <scope>NUCLEOTIDE SEQUENCE [LARGE SCALE GENOMIC DNA]</scope>
    <source>
        <strain evidence="2">CGMCC 1.12284</strain>
    </source>
</reference>
<dbReference type="EMBL" id="FOIS01000001">
    <property type="protein sequence ID" value="SEV87700.1"/>
    <property type="molecule type" value="Genomic_DNA"/>
</dbReference>
<dbReference type="RefSeq" id="WP_049990858.1">
    <property type="nucleotide sequence ID" value="NZ_FOIS01000001.1"/>
</dbReference>
<dbReference type="InterPro" id="IPR011749">
    <property type="entry name" value="CHP02243"/>
</dbReference>
<protein>
    <submittedName>
        <fullName evidence="1">Putative baseplate assembly protein</fullName>
    </submittedName>
</protein>
<organism evidence="1 2">
    <name type="scientific">Natrinema salifodinae</name>
    <dbReference type="NCBI Taxonomy" id="1202768"/>
    <lineage>
        <taxon>Archaea</taxon>
        <taxon>Methanobacteriati</taxon>
        <taxon>Methanobacteriota</taxon>
        <taxon>Stenosarchaea group</taxon>
        <taxon>Halobacteria</taxon>
        <taxon>Halobacteriales</taxon>
        <taxon>Natrialbaceae</taxon>
        <taxon>Natrinema</taxon>
    </lineage>
</organism>